<reference evidence="2" key="2">
    <citation type="submission" date="2020-11" db="EMBL/GenBank/DDBJ databases">
        <authorList>
            <person name="Cecchin M."/>
            <person name="Marcolungo L."/>
            <person name="Rossato M."/>
            <person name="Girolomoni L."/>
            <person name="Cosentino E."/>
            <person name="Cuine S."/>
            <person name="Li-Beisson Y."/>
            <person name="Delledonne M."/>
            <person name="Ballottari M."/>
        </authorList>
    </citation>
    <scope>NUCLEOTIDE SEQUENCE</scope>
    <source>
        <strain evidence="2">211/11P</strain>
        <tissue evidence="2">Whole cell</tissue>
    </source>
</reference>
<feature type="region of interest" description="Disordered" evidence="1">
    <location>
        <begin position="32"/>
        <end position="83"/>
    </location>
</feature>
<gene>
    <name evidence="2" type="ORF">D9Q98_003304</name>
</gene>
<comment type="caution">
    <text evidence="2">The sequence shown here is derived from an EMBL/GenBank/DDBJ whole genome shotgun (WGS) entry which is preliminary data.</text>
</comment>
<name>A0A9D4TSH7_CHLVU</name>
<evidence type="ECO:0000313" key="3">
    <source>
        <dbReference type="Proteomes" id="UP001055712"/>
    </source>
</evidence>
<proteinExistence type="predicted"/>
<keyword evidence="3" id="KW-1185">Reference proteome</keyword>
<evidence type="ECO:0000313" key="2">
    <source>
        <dbReference type="EMBL" id="KAI3433492.1"/>
    </source>
</evidence>
<dbReference type="AlphaFoldDB" id="A0A9D4TSH7"/>
<feature type="region of interest" description="Disordered" evidence="1">
    <location>
        <begin position="244"/>
        <end position="270"/>
    </location>
</feature>
<evidence type="ECO:0000256" key="1">
    <source>
        <dbReference type="SAM" id="MobiDB-lite"/>
    </source>
</evidence>
<dbReference type="EMBL" id="SIDB01000004">
    <property type="protein sequence ID" value="KAI3433492.1"/>
    <property type="molecule type" value="Genomic_DNA"/>
</dbReference>
<reference evidence="2" key="1">
    <citation type="journal article" date="2019" name="Plant J.">
        <title>Chlorella vulgaris genome assembly and annotation reveals the molecular basis for metabolic acclimation to high light conditions.</title>
        <authorList>
            <person name="Cecchin M."/>
            <person name="Marcolungo L."/>
            <person name="Rossato M."/>
            <person name="Girolomoni L."/>
            <person name="Cosentino E."/>
            <person name="Cuine S."/>
            <person name="Li-Beisson Y."/>
            <person name="Delledonne M."/>
            <person name="Ballottari M."/>
        </authorList>
    </citation>
    <scope>NUCLEOTIDE SEQUENCE</scope>
    <source>
        <strain evidence="2">211/11P</strain>
    </source>
</reference>
<protein>
    <submittedName>
        <fullName evidence="2">Uncharacterized protein</fullName>
    </submittedName>
</protein>
<organism evidence="2 3">
    <name type="scientific">Chlorella vulgaris</name>
    <name type="common">Green alga</name>
    <dbReference type="NCBI Taxonomy" id="3077"/>
    <lineage>
        <taxon>Eukaryota</taxon>
        <taxon>Viridiplantae</taxon>
        <taxon>Chlorophyta</taxon>
        <taxon>core chlorophytes</taxon>
        <taxon>Trebouxiophyceae</taxon>
        <taxon>Chlorellales</taxon>
        <taxon>Chlorellaceae</taxon>
        <taxon>Chlorella clade</taxon>
        <taxon>Chlorella</taxon>
    </lineage>
</organism>
<accession>A0A9D4TSH7</accession>
<sequence length="270" mass="27114">MMHHETAPDSAVMDRRWWRNLNARPEQLDDLDSILNEPSPEKAASCSPNGSHAPETTGGAALPLPLSTQTLAEPSPEKRSQLPASVNSWANYVPPSIADWLPQQQNVPVKSPGAGWRGFAPTLHSGIPAGAAPPEAAAVPTTEALGAGHGSPHLSWTAGFDPTSWAAHAQHQLSAACHTAAEQLAAAGTSVVGVSVLGAAVGGVVAGPLGIAAGAKSGAAIVAAGALGGATFKRLALSGSQAQAPGAKDLDRELQPLSATAVQQAGPPVA</sequence>
<dbReference type="Proteomes" id="UP001055712">
    <property type="component" value="Unassembled WGS sequence"/>
</dbReference>